<dbReference type="Pfam" id="PF02558">
    <property type="entry name" value="ApbA"/>
    <property type="match status" value="1"/>
</dbReference>
<evidence type="ECO:0000256" key="3">
    <source>
        <dbReference type="ARBA" id="ARBA00007870"/>
    </source>
</evidence>
<sequence length="331" mass="34321">MRIGIIGAGALGGTFAALLARAGHEVEVTARGAGLEAIRAGGIRLSGGYGEAAVEVAANPRLTRRPELVLVCTKAQDAEAAITANAQSIEGLPTVVVQNGLDGVATAERLLPGTPCFGVLSIIAANYTEPGVVRVTTTATSYLGRGEGPADAESRRIAALLSDAVPVTAIGNFRGAQWSKLVVNMVNAVPAILGRPVQDVLRHGPTRRVVARSMRETVRVGVARGVRFGALQGLGDRRLRCFAALPVVLGQVLPWLMGVRMGQVPNLGSTQQSLRRGQPTEVDYLNGAVVREAGAAGLAAPVNAALVELVHRVERAGAPLDERELLAAIPS</sequence>
<dbReference type="RefSeq" id="WP_189086120.1">
    <property type="nucleotide sequence ID" value="NZ_BMRJ01000003.1"/>
</dbReference>
<keyword evidence="7 11" id="KW-0521">NADP</keyword>
<evidence type="ECO:0000313" key="15">
    <source>
        <dbReference type="Proteomes" id="UP000610303"/>
    </source>
</evidence>
<dbReference type="InterPro" id="IPR003710">
    <property type="entry name" value="ApbA"/>
</dbReference>
<dbReference type="EC" id="1.1.1.169" evidence="4 11"/>
<evidence type="ECO:0000256" key="6">
    <source>
        <dbReference type="ARBA" id="ARBA00022655"/>
    </source>
</evidence>
<dbReference type="PANTHER" id="PTHR43765:SF2">
    <property type="entry name" value="2-DEHYDROPANTOATE 2-REDUCTASE"/>
    <property type="match status" value="1"/>
</dbReference>
<dbReference type="NCBIfam" id="TIGR00745">
    <property type="entry name" value="apbA_panE"/>
    <property type="match status" value="1"/>
</dbReference>
<name>A0A918CMW7_AGRME</name>
<dbReference type="GO" id="GO:0050661">
    <property type="term" value="F:NADP binding"/>
    <property type="evidence" value="ECO:0007669"/>
    <property type="project" value="TreeGrafter"/>
</dbReference>
<evidence type="ECO:0000256" key="5">
    <source>
        <dbReference type="ARBA" id="ARBA00019465"/>
    </source>
</evidence>
<dbReference type="EMBL" id="BMRJ01000003">
    <property type="protein sequence ID" value="GGR33301.1"/>
    <property type="molecule type" value="Genomic_DNA"/>
</dbReference>
<evidence type="ECO:0000256" key="2">
    <source>
        <dbReference type="ARBA" id="ARBA00004994"/>
    </source>
</evidence>
<dbReference type="InterPro" id="IPR013332">
    <property type="entry name" value="KPR_N"/>
</dbReference>
<evidence type="ECO:0000256" key="10">
    <source>
        <dbReference type="ARBA" id="ARBA00048793"/>
    </source>
</evidence>
<dbReference type="GO" id="GO:0015940">
    <property type="term" value="P:pantothenate biosynthetic process"/>
    <property type="evidence" value="ECO:0007669"/>
    <property type="project" value="UniProtKB-KW"/>
</dbReference>
<dbReference type="SUPFAM" id="SSF51735">
    <property type="entry name" value="NAD(P)-binding Rossmann-fold domains"/>
    <property type="match status" value="1"/>
</dbReference>
<evidence type="ECO:0000313" key="14">
    <source>
        <dbReference type="EMBL" id="GGR33301.1"/>
    </source>
</evidence>
<organism evidence="14 15">
    <name type="scientific">Agromyces mediolanus</name>
    <name type="common">Corynebacterium mediolanum</name>
    <dbReference type="NCBI Taxonomy" id="41986"/>
    <lineage>
        <taxon>Bacteria</taxon>
        <taxon>Bacillati</taxon>
        <taxon>Actinomycetota</taxon>
        <taxon>Actinomycetes</taxon>
        <taxon>Micrococcales</taxon>
        <taxon>Microbacteriaceae</taxon>
        <taxon>Agromyces</taxon>
    </lineage>
</organism>
<comment type="similarity">
    <text evidence="3 11">Belongs to the ketopantoate reductase family.</text>
</comment>
<dbReference type="GO" id="GO:0008677">
    <property type="term" value="F:2-dehydropantoate 2-reductase activity"/>
    <property type="evidence" value="ECO:0007669"/>
    <property type="project" value="UniProtKB-EC"/>
</dbReference>
<evidence type="ECO:0000256" key="8">
    <source>
        <dbReference type="ARBA" id="ARBA00023002"/>
    </source>
</evidence>
<dbReference type="GO" id="GO:0005737">
    <property type="term" value="C:cytoplasm"/>
    <property type="evidence" value="ECO:0007669"/>
    <property type="project" value="TreeGrafter"/>
</dbReference>
<protein>
    <recommendedName>
        <fullName evidence="5 11">2-dehydropantoate 2-reductase</fullName>
        <ecNumber evidence="4 11">1.1.1.169</ecNumber>
    </recommendedName>
    <alternativeName>
        <fullName evidence="9 11">Ketopantoate reductase</fullName>
    </alternativeName>
</protein>
<comment type="pathway">
    <text evidence="2 11">Cofactor biosynthesis; (R)-pantothenate biosynthesis; (R)-pantoate from 3-methyl-2-oxobutanoate: step 2/2.</text>
</comment>
<evidence type="ECO:0000256" key="1">
    <source>
        <dbReference type="ARBA" id="ARBA00002919"/>
    </source>
</evidence>
<dbReference type="InterPro" id="IPR036291">
    <property type="entry name" value="NAD(P)-bd_dom_sf"/>
</dbReference>
<feature type="domain" description="Ketopantoate reductase C-terminal" evidence="13">
    <location>
        <begin position="172"/>
        <end position="314"/>
    </location>
</feature>
<accession>A0A918CMW7</accession>
<proteinExistence type="inferred from homology"/>
<dbReference type="SUPFAM" id="SSF48179">
    <property type="entry name" value="6-phosphogluconate dehydrogenase C-terminal domain-like"/>
    <property type="match status" value="1"/>
</dbReference>
<evidence type="ECO:0000256" key="7">
    <source>
        <dbReference type="ARBA" id="ARBA00022857"/>
    </source>
</evidence>
<keyword evidence="8 11" id="KW-0560">Oxidoreductase</keyword>
<evidence type="ECO:0000259" key="12">
    <source>
        <dbReference type="Pfam" id="PF02558"/>
    </source>
</evidence>
<dbReference type="Gene3D" id="3.40.50.720">
    <property type="entry name" value="NAD(P)-binding Rossmann-like Domain"/>
    <property type="match status" value="1"/>
</dbReference>
<reference evidence="14" key="1">
    <citation type="journal article" date="2014" name="Int. J. Syst. Evol. Microbiol.">
        <title>Complete genome sequence of Corynebacterium casei LMG S-19264T (=DSM 44701T), isolated from a smear-ripened cheese.</title>
        <authorList>
            <consortium name="US DOE Joint Genome Institute (JGI-PGF)"/>
            <person name="Walter F."/>
            <person name="Albersmeier A."/>
            <person name="Kalinowski J."/>
            <person name="Ruckert C."/>
        </authorList>
    </citation>
    <scope>NUCLEOTIDE SEQUENCE</scope>
    <source>
        <strain evidence="14">JCM 3346</strain>
    </source>
</reference>
<dbReference type="AlphaFoldDB" id="A0A918CMW7"/>
<dbReference type="InterPro" id="IPR008927">
    <property type="entry name" value="6-PGluconate_DH-like_C_sf"/>
</dbReference>
<dbReference type="InterPro" id="IPR050838">
    <property type="entry name" value="Ketopantoate_reductase"/>
</dbReference>
<comment type="function">
    <text evidence="1 11">Catalyzes the NADPH-dependent reduction of ketopantoate into pantoic acid.</text>
</comment>
<evidence type="ECO:0000256" key="9">
    <source>
        <dbReference type="ARBA" id="ARBA00032024"/>
    </source>
</evidence>
<evidence type="ECO:0000259" key="13">
    <source>
        <dbReference type="Pfam" id="PF08546"/>
    </source>
</evidence>
<evidence type="ECO:0000256" key="4">
    <source>
        <dbReference type="ARBA" id="ARBA00013014"/>
    </source>
</evidence>
<keyword evidence="6 11" id="KW-0566">Pantothenate biosynthesis</keyword>
<comment type="catalytic activity">
    <reaction evidence="10 11">
        <text>(R)-pantoate + NADP(+) = 2-dehydropantoate + NADPH + H(+)</text>
        <dbReference type="Rhea" id="RHEA:16233"/>
        <dbReference type="ChEBI" id="CHEBI:11561"/>
        <dbReference type="ChEBI" id="CHEBI:15378"/>
        <dbReference type="ChEBI" id="CHEBI:15980"/>
        <dbReference type="ChEBI" id="CHEBI:57783"/>
        <dbReference type="ChEBI" id="CHEBI:58349"/>
        <dbReference type="EC" id="1.1.1.169"/>
    </reaction>
</comment>
<dbReference type="InterPro" id="IPR013328">
    <property type="entry name" value="6PGD_dom2"/>
</dbReference>
<feature type="domain" description="Ketopantoate reductase N-terminal" evidence="12">
    <location>
        <begin position="3"/>
        <end position="146"/>
    </location>
</feature>
<comment type="caution">
    <text evidence="14">The sequence shown here is derived from an EMBL/GenBank/DDBJ whole genome shotgun (WGS) entry which is preliminary data.</text>
</comment>
<dbReference type="PANTHER" id="PTHR43765">
    <property type="entry name" value="2-DEHYDROPANTOATE 2-REDUCTASE-RELATED"/>
    <property type="match status" value="1"/>
</dbReference>
<reference evidence="14" key="2">
    <citation type="submission" date="2020-09" db="EMBL/GenBank/DDBJ databases">
        <authorList>
            <person name="Sun Q."/>
            <person name="Ohkuma M."/>
        </authorList>
    </citation>
    <scope>NUCLEOTIDE SEQUENCE</scope>
    <source>
        <strain evidence="14">JCM 3346</strain>
    </source>
</reference>
<dbReference type="InterPro" id="IPR013752">
    <property type="entry name" value="KPA_reductase"/>
</dbReference>
<keyword evidence="15" id="KW-1185">Reference proteome</keyword>
<evidence type="ECO:0000256" key="11">
    <source>
        <dbReference type="RuleBase" id="RU362068"/>
    </source>
</evidence>
<dbReference type="Gene3D" id="1.10.1040.10">
    <property type="entry name" value="N-(1-d-carboxylethyl)-l-norvaline Dehydrogenase, domain 2"/>
    <property type="match status" value="1"/>
</dbReference>
<dbReference type="Proteomes" id="UP000610303">
    <property type="component" value="Unassembled WGS sequence"/>
</dbReference>
<dbReference type="Pfam" id="PF08546">
    <property type="entry name" value="ApbA_C"/>
    <property type="match status" value="1"/>
</dbReference>
<gene>
    <name evidence="14" type="ORF">GCM10010196_29200</name>
</gene>